<keyword evidence="1" id="KW-1133">Transmembrane helix</keyword>
<dbReference type="InterPro" id="IPR002602">
    <property type="entry name" value="DB"/>
</dbReference>
<dbReference type="PANTHER" id="PTHR46705">
    <property type="entry name" value="PROTEIN CBG09805"/>
    <property type="match status" value="1"/>
</dbReference>
<reference evidence="3 4" key="1">
    <citation type="submission" date="2013-05" db="EMBL/GenBank/DDBJ databases">
        <title>Draft genome of the parasitic nematode Anyclostoma ceylanicum.</title>
        <authorList>
            <person name="Mitreva M."/>
        </authorList>
    </citation>
    <scope>NUCLEOTIDE SEQUENCE [LARGE SCALE GENOMIC DNA]</scope>
</reference>
<evidence type="ECO:0000313" key="3">
    <source>
        <dbReference type="EMBL" id="EPB77403.1"/>
    </source>
</evidence>
<organism evidence="3 4">
    <name type="scientific">Ancylostoma ceylanicum</name>
    <dbReference type="NCBI Taxonomy" id="53326"/>
    <lineage>
        <taxon>Eukaryota</taxon>
        <taxon>Metazoa</taxon>
        <taxon>Ecdysozoa</taxon>
        <taxon>Nematoda</taxon>
        <taxon>Chromadorea</taxon>
        <taxon>Rhabditida</taxon>
        <taxon>Rhabditina</taxon>
        <taxon>Rhabditomorpha</taxon>
        <taxon>Strongyloidea</taxon>
        <taxon>Ancylostomatidae</taxon>
        <taxon>Ancylostomatinae</taxon>
        <taxon>Ancylostoma</taxon>
    </lineage>
</organism>
<gene>
    <name evidence="3" type="ORF">ANCCEY_03471</name>
</gene>
<feature type="transmembrane region" description="Helical" evidence="1">
    <location>
        <begin position="20"/>
        <end position="36"/>
    </location>
</feature>
<protein>
    <submittedName>
        <fullName evidence="3">DB module</fullName>
    </submittedName>
</protein>
<sequence length="158" mass="17859">MLTGSSSNTPSDGHPGDLATMRAILVLLAVLLIVSAKRDGNQKFKACCARQKTADKECKRKFCDFNAINQNNMLHFLNMCSPRGETAKLMWDCASSRHDHMECCKKKNVLPSCLQYCESSHSVPPDYLYHLVCLQNFDAIRDCFRDHLEKNPNIFGDN</sequence>
<proteinExistence type="predicted"/>
<keyword evidence="1" id="KW-0472">Membrane</keyword>
<keyword evidence="4" id="KW-1185">Reference proteome</keyword>
<name>A0A0D6M1Q3_9BILA</name>
<evidence type="ECO:0000256" key="1">
    <source>
        <dbReference type="SAM" id="Phobius"/>
    </source>
</evidence>
<dbReference type="EMBL" id="KE124837">
    <property type="protein sequence ID" value="EPB77403.1"/>
    <property type="molecule type" value="Genomic_DNA"/>
</dbReference>
<feature type="domain" description="Domain of unknown function DB" evidence="2">
    <location>
        <begin position="47"/>
        <end position="144"/>
    </location>
</feature>
<evidence type="ECO:0000313" key="4">
    <source>
        <dbReference type="Proteomes" id="UP000054495"/>
    </source>
</evidence>
<dbReference type="PANTHER" id="PTHR46705:SF13">
    <property type="entry name" value="DOMAIN OF UNKNOWN FUNCTION DB DOMAIN-CONTAINING PROTEIN"/>
    <property type="match status" value="1"/>
</dbReference>
<accession>A0A0D6M1Q3</accession>
<keyword evidence="1" id="KW-0812">Transmembrane</keyword>
<evidence type="ECO:0000259" key="2">
    <source>
        <dbReference type="Pfam" id="PF01682"/>
    </source>
</evidence>
<dbReference type="AlphaFoldDB" id="A0A0D6M1Q3"/>
<dbReference type="Proteomes" id="UP000054495">
    <property type="component" value="Unassembled WGS sequence"/>
</dbReference>
<dbReference type="Pfam" id="PF01682">
    <property type="entry name" value="DB"/>
    <property type="match status" value="1"/>
</dbReference>